<dbReference type="Proteomes" id="UP000001542">
    <property type="component" value="Unassembled WGS sequence"/>
</dbReference>
<reference evidence="1" key="1">
    <citation type="submission" date="2006-10" db="EMBL/GenBank/DDBJ databases">
        <authorList>
            <person name="Amadeo P."/>
            <person name="Zhao Q."/>
            <person name="Wortman J."/>
            <person name="Fraser-Liggett C."/>
            <person name="Carlton J."/>
        </authorList>
    </citation>
    <scope>NUCLEOTIDE SEQUENCE</scope>
    <source>
        <strain evidence="1">G3</strain>
    </source>
</reference>
<dbReference type="RefSeq" id="XP_001293929.1">
    <property type="nucleotide sequence ID" value="XM_001293928.1"/>
</dbReference>
<dbReference type="KEGG" id="tva:4738446"/>
<proteinExistence type="predicted"/>
<reference evidence="1" key="2">
    <citation type="journal article" date="2007" name="Science">
        <title>Draft genome sequence of the sexually transmitted pathogen Trichomonas vaginalis.</title>
        <authorList>
            <person name="Carlton J.M."/>
            <person name="Hirt R.P."/>
            <person name="Silva J.C."/>
            <person name="Delcher A.L."/>
            <person name="Schatz M."/>
            <person name="Zhao Q."/>
            <person name="Wortman J.R."/>
            <person name="Bidwell S.L."/>
            <person name="Alsmark U.C.M."/>
            <person name="Besteiro S."/>
            <person name="Sicheritz-Ponten T."/>
            <person name="Noel C.J."/>
            <person name="Dacks J.B."/>
            <person name="Foster P.G."/>
            <person name="Simillion C."/>
            <person name="Van de Peer Y."/>
            <person name="Miranda-Saavedra D."/>
            <person name="Barton G.J."/>
            <person name="Westrop G.D."/>
            <person name="Mueller S."/>
            <person name="Dessi D."/>
            <person name="Fiori P.L."/>
            <person name="Ren Q."/>
            <person name="Paulsen I."/>
            <person name="Zhang H."/>
            <person name="Bastida-Corcuera F.D."/>
            <person name="Simoes-Barbosa A."/>
            <person name="Brown M.T."/>
            <person name="Hayes R.D."/>
            <person name="Mukherjee M."/>
            <person name="Okumura C.Y."/>
            <person name="Schneider R."/>
            <person name="Smith A.J."/>
            <person name="Vanacova S."/>
            <person name="Villalvazo M."/>
            <person name="Haas B.J."/>
            <person name="Pertea M."/>
            <person name="Feldblyum T.V."/>
            <person name="Utterback T.R."/>
            <person name="Shu C.L."/>
            <person name="Osoegawa K."/>
            <person name="de Jong P.J."/>
            <person name="Hrdy I."/>
            <person name="Horvathova L."/>
            <person name="Zubacova Z."/>
            <person name="Dolezal P."/>
            <person name="Malik S.B."/>
            <person name="Logsdon J.M. Jr."/>
            <person name="Henze K."/>
            <person name="Gupta A."/>
            <person name="Wang C.C."/>
            <person name="Dunne R.L."/>
            <person name="Upcroft J.A."/>
            <person name="Upcroft P."/>
            <person name="White O."/>
            <person name="Salzberg S.L."/>
            <person name="Tang P."/>
            <person name="Chiu C.-H."/>
            <person name="Lee Y.-S."/>
            <person name="Embley T.M."/>
            <person name="Coombs G.H."/>
            <person name="Mottram J.C."/>
            <person name="Tachezy J."/>
            <person name="Fraser-Liggett C.M."/>
            <person name="Johnson P.J."/>
        </authorList>
    </citation>
    <scope>NUCLEOTIDE SEQUENCE [LARGE SCALE GENOMIC DNA]</scope>
    <source>
        <strain evidence="1">G3</strain>
    </source>
</reference>
<accession>A2GPB8</accession>
<evidence type="ECO:0000313" key="2">
    <source>
        <dbReference type="Proteomes" id="UP000001542"/>
    </source>
</evidence>
<dbReference type="EMBL" id="DS118077">
    <property type="protein sequence ID" value="EAX80999.1"/>
    <property type="molecule type" value="Genomic_DNA"/>
</dbReference>
<keyword evidence="2" id="KW-1185">Reference proteome</keyword>
<sequence>MSCIIIPKEVRDQIEKEAVEGNELDPTRDAILENLQKMNSNQIPLTFENAAYLHNKNLGQMTQVRIKKSDLQQLLNLFESISSNCDKLIQNETDVKRMYNFKKEYDDIFIDDDDCMAKFNSLSEEEKKQLDLIGKK</sequence>
<organism evidence="1 2">
    <name type="scientific">Trichomonas vaginalis (strain ATCC PRA-98 / G3)</name>
    <dbReference type="NCBI Taxonomy" id="412133"/>
    <lineage>
        <taxon>Eukaryota</taxon>
        <taxon>Metamonada</taxon>
        <taxon>Parabasalia</taxon>
        <taxon>Trichomonadida</taxon>
        <taxon>Trichomonadidae</taxon>
        <taxon>Trichomonas</taxon>
    </lineage>
</organism>
<dbReference type="SMR" id="A2GPB8"/>
<evidence type="ECO:0000313" key="1">
    <source>
        <dbReference type="EMBL" id="EAX80999.1"/>
    </source>
</evidence>
<dbReference type="VEuPathDB" id="TrichDB:TVAGG3_0818430"/>
<name>A2GPB8_TRIV3</name>
<protein>
    <submittedName>
        <fullName evidence="1">Uncharacterized protein</fullName>
    </submittedName>
</protein>
<dbReference type="AlphaFoldDB" id="A2GPB8"/>
<dbReference type="InParanoid" id="A2GPB8"/>
<gene>
    <name evidence="1" type="ORF">TVAG_246310</name>
</gene>
<dbReference type="VEuPathDB" id="TrichDB:TVAG_246310"/>